<keyword evidence="3" id="KW-1185">Reference proteome</keyword>
<dbReference type="PANTHER" id="PTHR43630:SF2">
    <property type="entry name" value="GLYCOSYLTRANSFERASE"/>
    <property type="match status" value="1"/>
</dbReference>
<protein>
    <recommendedName>
        <fullName evidence="1">Glycosyltransferase 2-like domain-containing protein</fullName>
    </recommendedName>
</protein>
<evidence type="ECO:0000259" key="1">
    <source>
        <dbReference type="Pfam" id="PF00535"/>
    </source>
</evidence>
<dbReference type="Proteomes" id="UP001195483">
    <property type="component" value="Unassembled WGS sequence"/>
</dbReference>
<reference evidence="2" key="3">
    <citation type="submission" date="2023-05" db="EMBL/GenBank/DDBJ databases">
        <authorList>
            <person name="Smith C.H."/>
        </authorList>
    </citation>
    <scope>NUCLEOTIDE SEQUENCE</scope>
    <source>
        <strain evidence="2">CHS0354</strain>
        <tissue evidence="2">Mantle</tissue>
    </source>
</reference>
<dbReference type="Pfam" id="PF00535">
    <property type="entry name" value="Glycos_transf_2"/>
    <property type="match status" value="1"/>
</dbReference>
<dbReference type="PANTHER" id="PTHR43630">
    <property type="entry name" value="POLY-BETA-1,6-N-ACETYL-D-GLUCOSAMINE SYNTHASE"/>
    <property type="match status" value="1"/>
</dbReference>
<evidence type="ECO:0000313" key="2">
    <source>
        <dbReference type="EMBL" id="KAK3604165.1"/>
    </source>
</evidence>
<dbReference type="InterPro" id="IPR001173">
    <property type="entry name" value="Glyco_trans_2-like"/>
</dbReference>
<reference evidence="2" key="2">
    <citation type="journal article" date="2021" name="Genome Biol. Evol.">
        <title>Developing a high-quality reference genome for a parasitic bivalve with doubly uniparental inheritance (Bivalvia: Unionida).</title>
        <authorList>
            <person name="Smith C.H."/>
        </authorList>
    </citation>
    <scope>NUCLEOTIDE SEQUENCE</scope>
    <source>
        <strain evidence="2">CHS0354</strain>
        <tissue evidence="2">Mantle</tissue>
    </source>
</reference>
<dbReference type="CDD" id="cd02511">
    <property type="entry name" value="Beta4Glucosyltransferase"/>
    <property type="match status" value="1"/>
</dbReference>
<accession>A0AAE0T6G3</accession>
<proteinExistence type="predicted"/>
<dbReference type="Gene3D" id="3.90.550.10">
    <property type="entry name" value="Spore Coat Polysaccharide Biosynthesis Protein SpsA, Chain A"/>
    <property type="match status" value="1"/>
</dbReference>
<organism evidence="2 3">
    <name type="scientific">Potamilus streckersoni</name>
    <dbReference type="NCBI Taxonomy" id="2493646"/>
    <lineage>
        <taxon>Eukaryota</taxon>
        <taxon>Metazoa</taxon>
        <taxon>Spiralia</taxon>
        <taxon>Lophotrochozoa</taxon>
        <taxon>Mollusca</taxon>
        <taxon>Bivalvia</taxon>
        <taxon>Autobranchia</taxon>
        <taxon>Heteroconchia</taxon>
        <taxon>Palaeoheterodonta</taxon>
        <taxon>Unionida</taxon>
        <taxon>Unionoidea</taxon>
        <taxon>Unionidae</taxon>
        <taxon>Ambleminae</taxon>
        <taxon>Lampsilini</taxon>
        <taxon>Potamilus</taxon>
    </lineage>
</organism>
<dbReference type="SUPFAM" id="SSF53448">
    <property type="entry name" value="Nucleotide-diphospho-sugar transferases"/>
    <property type="match status" value="1"/>
</dbReference>
<sequence length="361" mass="41644">MMRLSVLIITYNEARNIVRCLESVKDLADEIVVVDSFSTDNTEELSRRGGQFLSQALTNYCGQWIYHCGWYPDKKLRLWDKAQGCWQGDIHERVELYDKTAEAVTLRGNIHHYSYYTREEHYRKTEKYAQIMAEYKYRKNPDLAEAGTKIFVWVYLPSGAFGRERSAFAQLYRLENNTKFGMNVVLLSGPSIKVRQISTNSEASKSQDYNGGAVFYERIFRSQFGFSGAFGILRRDIDTRILSVNSSIEETAYQLQISGRSYFSRHKNRGFNFQIGADVNFLQIQSKFKVANSVILDKTSKTNVYTYGIFTGFDWIVKNTGVRANVGYMFGGQADNKEIENIHVTYTFNNPYIQVGTFAFF</sequence>
<evidence type="ECO:0000313" key="3">
    <source>
        <dbReference type="Proteomes" id="UP001195483"/>
    </source>
</evidence>
<feature type="domain" description="Glycosyltransferase 2-like" evidence="1">
    <location>
        <begin position="5"/>
        <end position="45"/>
    </location>
</feature>
<gene>
    <name evidence="2" type="ORF">CHS0354_001972</name>
</gene>
<dbReference type="EMBL" id="JAEAOA010000186">
    <property type="protein sequence ID" value="KAK3604165.1"/>
    <property type="molecule type" value="Genomic_DNA"/>
</dbReference>
<dbReference type="InterPro" id="IPR029044">
    <property type="entry name" value="Nucleotide-diphossugar_trans"/>
</dbReference>
<comment type="caution">
    <text evidence="2">The sequence shown here is derived from an EMBL/GenBank/DDBJ whole genome shotgun (WGS) entry which is preliminary data.</text>
</comment>
<name>A0AAE0T6G3_9BIVA</name>
<dbReference type="AlphaFoldDB" id="A0AAE0T6G3"/>
<reference evidence="2" key="1">
    <citation type="journal article" date="2021" name="Genome Biol. Evol.">
        <title>A High-Quality Reference Genome for a Parasitic Bivalve with Doubly Uniparental Inheritance (Bivalvia: Unionida).</title>
        <authorList>
            <person name="Smith C.H."/>
        </authorList>
    </citation>
    <scope>NUCLEOTIDE SEQUENCE</scope>
    <source>
        <strain evidence="2">CHS0354</strain>
    </source>
</reference>